<accession>A0A498I1W7</accession>
<proteinExistence type="predicted"/>
<reference evidence="1 2" key="1">
    <citation type="submission" date="2018-10" db="EMBL/GenBank/DDBJ databases">
        <title>A high-quality apple genome assembly.</title>
        <authorList>
            <person name="Hu J."/>
        </authorList>
    </citation>
    <scope>NUCLEOTIDE SEQUENCE [LARGE SCALE GENOMIC DNA]</scope>
    <source>
        <strain evidence="2">cv. HFTH1</strain>
        <tissue evidence="1">Young leaf</tissue>
    </source>
</reference>
<evidence type="ECO:0000313" key="2">
    <source>
        <dbReference type="Proteomes" id="UP000290289"/>
    </source>
</evidence>
<name>A0A498I1W7_MALDO</name>
<protein>
    <submittedName>
        <fullName evidence="1">Uncharacterized protein</fullName>
    </submittedName>
</protein>
<dbReference type="EMBL" id="RDQH01000340">
    <property type="protein sequence ID" value="RXH77130.1"/>
    <property type="molecule type" value="Genomic_DNA"/>
</dbReference>
<comment type="caution">
    <text evidence="1">The sequence shown here is derived from an EMBL/GenBank/DDBJ whole genome shotgun (WGS) entry which is preliminary data.</text>
</comment>
<dbReference type="InterPro" id="IPR019410">
    <property type="entry name" value="Methyltransf_16"/>
</dbReference>
<dbReference type="Pfam" id="PF10294">
    <property type="entry name" value="Methyltransf_16"/>
    <property type="match status" value="1"/>
</dbReference>
<evidence type="ECO:0000313" key="1">
    <source>
        <dbReference type="EMBL" id="RXH77130.1"/>
    </source>
</evidence>
<dbReference type="InterPro" id="IPR029063">
    <property type="entry name" value="SAM-dependent_MTases_sf"/>
</dbReference>
<organism evidence="1 2">
    <name type="scientific">Malus domestica</name>
    <name type="common">Apple</name>
    <name type="synonym">Pyrus malus</name>
    <dbReference type="NCBI Taxonomy" id="3750"/>
    <lineage>
        <taxon>Eukaryota</taxon>
        <taxon>Viridiplantae</taxon>
        <taxon>Streptophyta</taxon>
        <taxon>Embryophyta</taxon>
        <taxon>Tracheophyta</taxon>
        <taxon>Spermatophyta</taxon>
        <taxon>Magnoliopsida</taxon>
        <taxon>eudicotyledons</taxon>
        <taxon>Gunneridae</taxon>
        <taxon>Pentapetalae</taxon>
        <taxon>rosids</taxon>
        <taxon>fabids</taxon>
        <taxon>Rosales</taxon>
        <taxon>Rosaceae</taxon>
        <taxon>Amygdaloideae</taxon>
        <taxon>Maleae</taxon>
        <taxon>Malus</taxon>
    </lineage>
</organism>
<dbReference type="STRING" id="3750.A0A498I1W7"/>
<dbReference type="AlphaFoldDB" id="A0A498I1W7"/>
<sequence length="149" mass="17101">MKFTWGDDPDPEMTEPPPDLVLGSDVIYNEGAVLDLVSALRQLSGGETTIFLVGELRNDAVLEYFWNDFVIGRLDQRQWHPEYCSSCVVLYVLVRSEVMWVGHCLEGKRRIQHEAFWELTGFWLRRNSEVKREGGQSTPMMGDSLRSCS</sequence>
<dbReference type="Gene3D" id="3.40.50.150">
    <property type="entry name" value="Vaccinia Virus protein VP39"/>
    <property type="match status" value="1"/>
</dbReference>
<dbReference type="Proteomes" id="UP000290289">
    <property type="component" value="Chromosome 14"/>
</dbReference>
<gene>
    <name evidence="1" type="ORF">DVH24_023404</name>
</gene>
<keyword evidence="2" id="KW-1185">Reference proteome</keyword>